<dbReference type="InterPro" id="IPR049900">
    <property type="entry name" value="PKS_mFAS_DH"/>
</dbReference>
<dbReference type="Gene3D" id="3.10.129.110">
    <property type="entry name" value="Polyketide synthase dehydratase"/>
    <property type="match status" value="1"/>
</dbReference>
<gene>
    <name evidence="9" type="ORF">RM779_28315</name>
</gene>
<keyword evidence="4" id="KW-0511">Multifunctional enzyme</keyword>
<proteinExistence type="predicted"/>
<dbReference type="Pfam" id="PF22953">
    <property type="entry name" value="SpnB_Rossmann"/>
    <property type="match status" value="1"/>
</dbReference>
<name>A0ABU2SBX9_9ACTN</name>
<evidence type="ECO:0000256" key="6">
    <source>
        <dbReference type="SAM" id="MobiDB-lite"/>
    </source>
</evidence>
<evidence type="ECO:0000256" key="4">
    <source>
        <dbReference type="ARBA" id="ARBA00023268"/>
    </source>
</evidence>
<comment type="caution">
    <text evidence="9">The sequence shown here is derived from an EMBL/GenBank/DDBJ whole genome shotgun (WGS) entry which is preliminary data.</text>
</comment>
<dbReference type="Pfam" id="PF14765">
    <property type="entry name" value="PS-DH"/>
    <property type="match status" value="1"/>
</dbReference>
<feature type="domain" description="PKS/mFAS DH" evidence="8">
    <location>
        <begin position="1"/>
        <end position="112"/>
    </location>
</feature>
<dbReference type="InterPro" id="IPR020806">
    <property type="entry name" value="PKS_PP-bd"/>
</dbReference>
<evidence type="ECO:0000256" key="3">
    <source>
        <dbReference type="ARBA" id="ARBA00022679"/>
    </source>
</evidence>
<comment type="caution">
    <text evidence="5">Lacks conserved residue(s) required for the propagation of feature annotation.</text>
</comment>
<dbReference type="SUPFAM" id="SSF51735">
    <property type="entry name" value="NAD(P)-binding Rossmann-fold domains"/>
    <property type="match status" value="2"/>
</dbReference>
<organism evidence="9 10">
    <name type="scientific">Streptomyces johnsoniae</name>
    <dbReference type="NCBI Taxonomy" id="3075532"/>
    <lineage>
        <taxon>Bacteria</taxon>
        <taxon>Bacillati</taxon>
        <taxon>Actinomycetota</taxon>
        <taxon>Actinomycetes</taxon>
        <taxon>Kitasatosporales</taxon>
        <taxon>Streptomycetaceae</taxon>
        <taxon>Streptomyces</taxon>
    </lineage>
</organism>
<dbReference type="InterPro" id="IPR009081">
    <property type="entry name" value="PP-bd_ACP"/>
</dbReference>
<keyword evidence="3" id="KW-0808">Transferase</keyword>
<evidence type="ECO:0000256" key="5">
    <source>
        <dbReference type="PROSITE-ProRule" id="PRU01363"/>
    </source>
</evidence>
<sequence length="733" mass="75541">AFRGLRAAWRRGEEIFAEVRLPEERHGDDFDLHPALLDAALHTSLLGGVDEVRLPFSWTGVALHATGATALRVRLTPTGPDTMSLALADETGAPVATVESLAVRPVRAEQLRDVVGEALFGVDWAEVPPAPADAARQAPVESAELLPGEPAPPAVVVRWLPEPGGGPAEAVVRAVALLQEWLRDERFVASRLVWVTRGAVSVSEGEDVTDLAGAAVWGAVRSAQAEHPGRIVLVDLDVASADGGGEPAALPSALPLEAEPQLAVRGGRVLAPRLARLRRPAAAPAGPGLGGTVLITGGTGTLGGLVARHLVEAHGVRHLLLLSRRGPRAAGADRLAAELTGLGAEVTTVACDAADRDALAAVLDTVPADRPLAGVVHAAGVLDDGVLGSLTPERVRAVVRPKADAARHLHDLTRDADLSMFVLFSAAGGVLGAAGQANYAAANAFLDALAQRRRALGLPAVSMGWGLWEAVSGMTGGLDGTDRARMRRSGVLPLASADGLALFDAALAEGRPVVLPVRLDLAAVREAQEPPPLLRRLVDKAARRVVRARAAGAGAERDAAGIPGGLAELPAAERAEALVDLVRSHVATVLGLAGPGQVDAGRGFLESGFDSLRAVELRNRLGTATGLRLPATLIFDFPTTAALAAHLDAQLAPEPAAPPVLARLDGVEAGLAGLSPDDPVRGLLAARLRSLLTRLGENGENGEDGEDGGGSGEIEAAGLEEIFDIVENELRNS</sequence>
<dbReference type="Proteomes" id="UP001183615">
    <property type="component" value="Unassembled WGS sequence"/>
</dbReference>
<dbReference type="PROSITE" id="PS00012">
    <property type="entry name" value="PHOSPHOPANTETHEINE"/>
    <property type="match status" value="1"/>
</dbReference>
<feature type="domain" description="Carrier" evidence="7">
    <location>
        <begin position="576"/>
        <end position="651"/>
    </location>
</feature>
<evidence type="ECO:0000313" key="9">
    <source>
        <dbReference type="EMBL" id="MDT0446470.1"/>
    </source>
</evidence>
<evidence type="ECO:0000313" key="10">
    <source>
        <dbReference type="Proteomes" id="UP001183615"/>
    </source>
</evidence>
<keyword evidence="2" id="KW-0597">Phosphoprotein</keyword>
<dbReference type="InterPro" id="IPR050091">
    <property type="entry name" value="PKS_NRPS_Biosynth_Enz"/>
</dbReference>
<evidence type="ECO:0000256" key="2">
    <source>
        <dbReference type="ARBA" id="ARBA00022553"/>
    </source>
</evidence>
<dbReference type="RefSeq" id="WP_311620620.1">
    <property type="nucleotide sequence ID" value="NZ_JAVREV010000019.1"/>
</dbReference>
<reference evidence="10" key="1">
    <citation type="submission" date="2023-07" db="EMBL/GenBank/DDBJ databases">
        <title>30 novel species of actinomycetes from the DSMZ collection.</title>
        <authorList>
            <person name="Nouioui I."/>
        </authorList>
    </citation>
    <scope>NUCLEOTIDE SEQUENCE [LARGE SCALE GENOMIC DNA]</scope>
    <source>
        <strain evidence="10">DSM 41886</strain>
    </source>
</reference>
<dbReference type="CDD" id="cd08956">
    <property type="entry name" value="KR_3_FAS_SDR_x"/>
    <property type="match status" value="1"/>
</dbReference>
<evidence type="ECO:0000259" key="8">
    <source>
        <dbReference type="PROSITE" id="PS52019"/>
    </source>
</evidence>
<keyword evidence="1" id="KW-0596">Phosphopantetheine</keyword>
<dbReference type="InterPro" id="IPR055123">
    <property type="entry name" value="SpnB-like_Rossmann"/>
</dbReference>
<dbReference type="Pfam" id="PF08659">
    <property type="entry name" value="KR"/>
    <property type="match status" value="1"/>
</dbReference>
<dbReference type="Gene3D" id="3.40.50.720">
    <property type="entry name" value="NAD(P)-binding Rossmann-like Domain"/>
    <property type="match status" value="1"/>
</dbReference>
<keyword evidence="10" id="KW-1185">Reference proteome</keyword>
<dbReference type="InterPro" id="IPR036291">
    <property type="entry name" value="NAD(P)-bd_dom_sf"/>
</dbReference>
<dbReference type="Pfam" id="PF00550">
    <property type="entry name" value="PP-binding"/>
    <property type="match status" value="1"/>
</dbReference>
<dbReference type="InterPro" id="IPR042104">
    <property type="entry name" value="PKS_dehydratase_sf"/>
</dbReference>
<dbReference type="InterPro" id="IPR013968">
    <property type="entry name" value="PKS_KR"/>
</dbReference>
<dbReference type="SMART" id="SM01294">
    <property type="entry name" value="PKS_PP_betabranch"/>
    <property type="match status" value="1"/>
</dbReference>
<dbReference type="InterPro" id="IPR057326">
    <property type="entry name" value="KR_dom"/>
</dbReference>
<dbReference type="PANTHER" id="PTHR43775:SF51">
    <property type="entry name" value="INACTIVE PHENOLPHTHIOCEROL SYNTHESIS POLYKETIDE SYNTHASE TYPE I PKS1-RELATED"/>
    <property type="match status" value="1"/>
</dbReference>
<dbReference type="PROSITE" id="PS50075">
    <property type="entry name" value="CARRIER"/>
    <property type="match status" value="1"/>
</dbReference>
<dbReference type="PANTHER" id="PTHR43775">
    <property type="entry name" value="FATTY ACID SYNTHASE"/>
    <property type="match status" value="1"/>
</dbReference>
<feature type="non-terminal residue" evidence="9">
    <location>
        <position position="1"/>
    </location>
</feature>
<dbReference type="SMART" id="SM00822">
    <property type="entry name" value="PKS_KR"/>
    <property type="match status" value="1"/>
</dbReference>
<dbReference type="InterPro" id="IPR036736">
    <property type="entry name" value="ACP-like_sf"/>
</dbReference>
<evidence type="ECO:0000259" key="7">
    <source>
        <dbReference type="PROSITE" id="PS50075"/>
    </source>
</evidence>
<feature type="region of interest" description="C-terminal hotdog fold" evidence="5">
    <location>
        <begin position="1"/>
        <end position="112"/>
    </location>
</feature>
<protein>
    <submittedName>
        <fullName evidence="9">Type I polyketide synthase</fullName>
    </submittedName>
</protein>
<dbReference type="InterPro" id="IPR049551">
    <property type="entry name" value="PKS_DH_C"/>
</dbReference>
<dbReference type="SMART" id="SM00823">
    <property type="entry name" value="PKS_PP"/>
    <property type="match status" value="1"/>
</dbReference>
<dbReference type="EMBL" id="JAVREV010000019">
    <property type="protein sequence ID" value="MDT0446470.1"/>
    <property type="molecule type" value="Genomic_DNA"/>
</dbReference>
<feature type="region of interest" description="Disordered" evidence="6">
    <location>
        <begin position="696"/>
        <end position="716"/>
    </location>
</feature>
<evidence type="ECO:0000256" key="1">
    <source>
        <dbReference type="ARBA" id="ARBA00022450"/>
    </source>
</evidence>
<dbReference type="SUPFAM" id="SSF47336">
    <property type="entry name" value="ACP-like"/>
    <property type="match status" value="1"/>
</dbReference>
<dbReference type="InterPro" id="IPR006162">
    <property type="entry name" value="Ppantetheine_attach_site"/>
</dbReference>
<feature type="region of interest" description="N-terminal hotdog fold" evidence="5">
    <location>
        <position position="1"/>
    </location>
</feature>
<dbReference type="Gene3D" id="1.10.1200.10">
    <property type="entry name" value="ACP-like"/>
    <property type="match status" value="1"/>
</dbReference>
<dbReference type="PROSITE" id="PS52019">
    <property type="entry name" value="PKS_MFAS_DH"/>
    <property type="match status" value="1"/>
</dbReference>
<accession>A0ABU2SBX9</accession>